<dbReference type="Proteomes" id="UP000534783">
    <property type="component" value="Unassembled WGS sequence"/>
</dbReference>
<protein>
    <recommendedName>
        <fullName evidence="3">Phage protein</fullName>
    </recommendedName>
</protein>
<organism evidence="1 2">
    <name type="scientific">Candidatus Manganitrophus noduliformans</name>
    <dbReference type="NCBI Taxonomy" id="2606439"/>
    <lineage>
        <taxon>Bacteria</taxon>
        <taxon>Pseudomonadati</taxon>
        <taxon>Nitrospirota</taxon>
        <taxon>Nitrospiria</taxon>
        <taxon>Candidatus Troglogloeales</taxon>
        <taxon>Candidatus Manganitrophaceae</taxon>
        <taxon>Candidatus Manganitrophus</taxon>
    </lineage>
</organism>
<proteinExistence type="predicted"/>
<reference evidence="1 2" key="1">
    <citation type="journal article" date="2020" name="Nature">
        <title>Bacterial chemolithoautotrophy via manganese oxidation.</title>
        <authorList>
            <person name="Yu H."/>
            <person name="Leadbetter J.R."/>
        </authorList>
    </citation>
    <scope>NUCLEOTIDE SEQUENCE [LARGE SCALE GENOMIC DNA]</scope>
    <source>
        <strain evidence="1 2">Mn-1</strain>
    </source>
</reference>
<evidence type="ECO:0000313" key="1">
    <source>
        <dbReference type="EMBL" id="NKE70477.1"/>
    </source>
</evidence>
<evidence type="ECO:0008006" key="3">
    <source>
        <dbReference type="Google" id="ProtNLM"/>
    </source>
</evidence>
<accession>A0A7X6DNQ7</accession>
<dbReference type="RefSeq" id="WP_168058723.1">
    <property type="nucleotide sequence ID" value="NZ_VTOW01000001.1"/>
</dbReference>
<sequence>MDQEEAKQMILNFYQEIGGNREELHFGSDWFSGASYKVTRKGYGYKEIRRMYIDDYLDSKDQSAEDYIKDKLKRLLKMEAAA</sequence>
<dbReference type="EMBL" id="VTOW01000001">
    <property type="protein sequence ID" value="NKE70477.1"/>
    <property type="molecule type" value="Genomic_DNA"/>
</dbReference>
<keyword evidence="2" id="KW-1185">Reference proteome</keyword>
<evidence type="ECO:0000313" key="2">
    <source>
        <dbReference type="Proteomes" id="UP000534783"/>
    </source>
</evidence>
<dbReference type="AlphaFoldDB" id="A0A7X6DNQ7"/>
<comment type="caution">
    <text evidence="1">The sequence shown here is derived from an EMBL/GenBank/DDBJ whole genome shotgun (WGS) entry which is preliminary data.</text>
</comment>
<gene>
    <name evidence="1" type="ORF">MNODULE_06965</name>
</gene>
<name>A0A7X6DNQ7_9BACT</name>